<dbReference type="RefSeq" id="WP_170938636.1">
    <property type="nucleotide sequence ID" value="NZ_FZPF01000002.1"/>
</dbReference>
<dbReference type="PANTHER" id="PTHR48111">
    <property type="entry name" value="REGULATOR OF RPOS"/>
    <property type="match status" value="1"/>
</dbReference>
<dbReference type="FunFam" id="3.40.50.2300:FF:000001">
    <property type="entry name" value="DNA-binding response regulator PhoB"/>
    <property type="match status" value="1"/>
</dbReference>
<feature type="DNA-binding region" description="OmpR/PhoB-type" evidence="7">
    <location>
        <begin position="135"/>
        <end position="236"/>
    </location>
</feature>
<evidence type="ECO:0000256" key="2">
    <source>
        <dbReference type="ARBA" id="ARBA00023012"/>
    </source>
</evidence>
<dbReference type="SUPFAM" id="SSF52172">
    <property type="entry name" value="CheY-like"/>
    <property type="match status" value="1"/>
</dbReference>
<evidence type="ECO:0000313" key="11">
    <source>
        <dbReference type="Proteomes" id="UP000032232"/>
    </source>
</evidence>
<keyword evidence="3" id="KW-0805">Transcription regulation</keyword>
<dbReference type="EMBL" id="JYFE01000023">
    <property type="protein sequence ID" value="KIT16998.1"/>
    <property type="molecule type" value="Genomic_DNA"/>
</dbReference>
<dbReference type="AlphaFoldDB" id="A0A0D1DAN3"/>
<dbReference type="Gene3D" id="1.10.10.10">
    <property type="entry name" value="Winged helix-like DNA-binding domain superfamily/Winged helix DNA-binding domain"/>
    <property type="match status" value="1"/>
</dbReference>
<dbReference type="Proteomes" id="UP000032232">
    <property type="component" value="Unassembled WGS sequence"/>
</dbReference>
<dbReference type="SMART" id="SM00448">
    <property type="entry name" value="REC"/>
    <property type="match status" value="1"/>
</dbReference>
<feature type="domain" description="Response regulatory" evidence="8">
    <location>
        <begin position="10"/>
        <end position="124"/>
    </location>
</feature>
<keyword evidence="2" id="KW-0902">Two-component regulatory system</keyword>
<dbReference type="GO" id="GO:0005829">
    <property type="term" value="C:cytosol"/>
    <property type="evidence" value="ECO:0007669"/>
    <property type="project" value="TreeGrafter"/>
</dbReference>
<dbReference type="PROSITE" id="PS51755">
    <property type="entry name" value="OMPR_PHOB"/>
    <property type="match status" value="1"/>
</dbReference>
<evidence type="ECO:0000256" key="3">
    <source>
        <dbReference type="ARBA" id="ARBA00023015"/>
    </source>
</evidence>
<dbReference type="GO" id="GO:0000156">
    <property type="term" value="F:phosphorelay response regulator activity"/>
    <property type="evidence" value="ECO:0007669"/>
    <property type="project" value="TreeGrafter"/>
</dbReference>
<evidence type="ECO:0000313" key="10">
    <source>
        <dbReference type="EMBL" id="KIT16998.1"/>
    </source>
</evidence>
<name>A0A0D1DAN3_9RHOB</name>
<dbReference type="InterPro" id="IPR011006">
    <property type="entry name" value="CheY-like_superfamily"/>
</dbReference>
<evidence type="ECO:0000256" key="6">
    <source>
        <dbReference type="PROSITE-ProRule" id="PRU00169"/>
    </source>
</evidence>
<proteinExistence type="predicted"/>
<evidence type="ECO:0000256" key="5">
    <source>
        <dbReference type="ARBA" id="ARBA00023163"/>
    </source>
</evidence>
<dbReference type="SUPFAM" id="SSF46894">
    <property type="entry name" value="C-terminal effector domain of the bipartite response regulators"/>
    <property type="match status" value="1"/>
</dbReference>
<evidence type="ECO:0000256" key="7">
    <source>
        <dbReference type="PROSITE-ProRule" id="PRU01091"/>
    </source>
</evidence>
<dbReference type="GO" id="GO:0032993">
    <property type="term" value="C:protein-DNA complex"/>
    <property type="evidence" value="ECO:0007669"/>
    <property type="project" value="TreeGrafter"/>
</dbReference>
<dbReference type="InterPro" id="IPR039420">
    <property type="entry name" value="WalR-like"/>
</dbReference>
<dbReference type="InterPro" id="IPR016032">
    <property type="entry name" value="Sig_transdc_resp-reg_C-effctor"/>
</dbReference>
<comment type="caution">
    <text evidence="10">The sequence shown here is derived from an EMBL/GenBank/DDBJ whole genome shotgun (WGS) entry which is preliminary data.</text>
</comment>
<evidence type="ECO:0000259" key="8">
    <source>
        <dbReference type="PROSITE" id="PS50110"/>
    </source>
</evidence>
<dbReference type="Gene3D" id="3.40.50.2300">
    <property type="match status" value="1"/>
</dbReference>
<dbReference type="GO" id="GO:0006355">
    <property type="term" value="P:regulation of DNA-templated transcription"/>
    <property type="evidence" value="ECO:0007669"/>
    <property type="project" value="InterPro"/>
</dbReference>
<dbReference type="STRING" id="935700.jaqu_11880"/>
<dbReference type="InterPro" id="IPR001789">
    <property type="entry name" value="Sig_transdc_resp-reg_receiver"/>
</dbReference>
<keyword evidence="11" id="KW-1185">Reference proteome</keyword>
<feature type="modified residue" description="4-aspartylphosphate" evidence="6">
    <location>
        <position position="59"/>
    </location>
</feature>
<dbReference type="PROSITE" id="PS50110">
    <property type="entry name" value="RESPONSE_REGULATORY"/>
    <property type="match status" value="1"/>
</dbReference>
<dbReference type="SMART" id="SM00862">
    <property type="entry name" value="Trans_reg_C"/>
    <property type="match status" value="1"/>
</dbReference>
<dbReference type="InterPro" id="IPR036388">
    <property type="entry name" value="WH-like_DNA-bd_sf"/>
</dbReference>
<sequence>MTDIPTQQAHVLLVDDDERIRELLQKFLVRNGYLVTTARDADHARRLLLGLDFDIVILDVMMPGDDGITLCGEIRESRASLPIFLLTAKGETSDRIAGLEAGADDYLPKPFEPKELLLRMKAVLRRAPASGEALPKTLQLGPRRYDLERGELWKGSDPVRLTATETTLMRIFAATPHEPVSRATLVEKLGRHGDGDTTSERAVDVQVTRLRRKLEPDPKQPRYLQTIRGEGYMLAPD</sequence>
<gene>
    <name evidence="10" type="primary">ompR_1</name>
    <name evidence="10" type="ORF">jaqu_11880</name>
</gene>
<reference evidence="10 11" key="1">
    <citation type="submission" date="2015-02" db="EMBL/GenBank/DDBJ databases">
        <title>Genome Sequence of Jannaschia aquimarina DSM28248, a member of the Roseobacter clade.</title>
        <authorList>
            <person name="Voget S."/>
            <person name="Daniel R."/>
        </authorList>
    </citation>
    <scope>NUCLEOTIDE SEQUENCE [LARGE SCALE GENOMIC DNA]</scope>
    <source>
        <strain evidence="10 11">GSW-M26</strain>
    </source>
</reference>
<keyword evidence="5" id="KW-0804">Transcription</keyword>
<dbReference type="InterPro" id="IPR001867">
    <property type="entry name" value="OmpR/PhoB-type_DNA-bd"/>
</dbReference>
<dbReference type="Pfam" id="PF00072">
    <property type="entry name" value="Response_reg"/>
    <property type="match status" value="1"/>
</dbReference>
<evidence type="ECO:0000256" key="1">
    <source>
        <dbReference type="ARBA" id="ARBA00022553"/>
    </source>
</evidence>
<keyword evidence="1 6" id="KW-0597">Phosphoprotein</keyword>
<dbReference type="CDD" id="cd00383">
    <property type="entry name" value="trans_reg_C"/>
    <property type="match status" value="1"/>
</dbReference>
<evidence type="ECO:0000256" key="4">
    <source>
        <dbReference type="ARBA" id="ARBA00023125"/>
    </source>
</evidence>
<keyword evidence="4 7" id="KW-0238">DNA-binding</keyword>
<dbReference type="CDD" id="cd17574">
    <property type="entry name" value="REC_OmpR"/>
    <property type="match status" value="1"/>
</dbReference>
<feature type="domain" description="OmpR/PhoB-type" evidence="9">
    <location>
        <begin position="135"/>
        <end position="236"/>
    </location>
</feature>
<dbReference type="GO" id="GO:0000976">
    <property type="term" value="F:transcription cis-regulatory region binding"/>
    <property type="evidence" value="ECO:0007669"/>
    <property type="project" value="TreeGrafter"/>
</dbReference>
<dbReference type="Gene3D" id="6.10.250.690">
    <property type="match status" value="1"/>
</dbReference>
<dbReference type="PANTHER" id="PTHR48111:SF4">
    <property type="entry name" value="DNA-BINDING DUAL TRANSCRIPTIONAL REGULATOR OMPR"/>
    <property type="match status" value="1"/>
</dbReference>
<evidence type="ECO:0000259" key="9">
    <source>
        <dbReference type="PROSITE" id="PS51755"/>
    </source>
</evidence>
<protein>
    <submittedName>
        <fullName evidence="10">OmpR_1 protein</fullName>
    </submittedName>
</protein>
<organism evidence="10 11">
    <name type="scientific">Jannaschia aquimarina</name>
    <dbReference type="NCBI Taxonomy" id="935700"/>
    <lineage>
        <taxon>Bacteria</taxon>
        <taxon>Pseudomonadati</taxon>
        <taxon>Pseudomonadota</taxon>
        <taxon>Alphaproteobacteria</taxon>
        <taxon>Rhodobacterales</taxon>
        <taxon>Roseobacteraceae</taxon>
        <taxon>Jannaschia</taxon>
    </lineage>
</organism>
<accession>A0A0D1DAN3</accession>
<dbReference type="PATRIC" id="fig|935700.4.peg.1234"/>
<dbReference type="Pfam" id="PF00486">
    <property type="entry name" value="Trans_reg_C"/>
    <property type="match status" value="1"/>
</dbReference>